<proteinExistence type="predicted"/>
<dbReference type="AlphaFoldDB" id="A0A4Y8CEE6"/>
<reference evidence="2 3" key="1">
    <citation type="submission" date="2017-11" db="EMBL/GenBank/DDBJ databases">
        <title>Comparative genomics of Botrytis spp.</title>
        <authorList>
            <person name="Valero-Jimenez C.A."/>
            <person name="Tapia P."/>
            <person name="Veloso J."/>
            <person name="Silva-Moreno E."/>
            <person name="Staats M."/>
            <person name="Valdes J.H."/>
            <person name="Van Kan J.A.L."/>
        </authorList>
    </citation>
    <scope>NUCLEOTIDE SEQUENCE [LARGE SCALE GENOMIC DNA]</scope>
    <source>
        <strain evidence="2 3">MUCL2830</strain>
    </source>
</reference>
<organism evidence="2 3">
    <name type="scientific">Botryotinia calthae</name>
    <dbReference type="NCBI Taxonomy" id="38488"/>
    <lineage>
        <taxon>Eukaryota</taxon>
        <taxon>Fungi</taxon>
        <taxon>Dikarya</taxon>
        <taxon>Ascomycota</taxon>
        <taxon>Pezizomycotina</taxon>
        <taxon>Leotiomycetes</taxon>
        <taxon>Helotiales</taxon>
        <taxon>Sclerotiniaceae</taxon>
        <taxon>Botryotinia</taxon>
    </lineage>
</organism>
<gene>
    <name evidence="2" type="ORF">BOTCAL_1480g00010</name>
</gene>
<protein>
    <recommendedName>
        <fullName evidence="1">NACHT-NTPase and P-loop NTPases N-terminal domain-containing protein</fullName>
    </recommendedName>
</protein>
<dbReference type="Proteomes" id="UP000297299">
    <property type="component" value="Unassembled WGS sequence"/>
</dbReference>
<sequence>MAGVGEASLVLGIISSIISIIDATKQIYQAVEDETGFPKNFKTSARKLPLVSQLLGEAEKYIGSMTNESTKANFAPTLTNCKLQASQLKELFEKAIPEEGASRMDRYIKAVRTIGKDSQVESLMKGILDDLQLLATSFPVKPSN</sequence>
<dbReference type="Pfam" id="PF17107">
    <property type="entry name" value="SesA"/>
    <property type="match status" value="1"/>
</dbReference>
<keyword evidence="3" id="KW-1185">Reference proteome</keyword>
<accession>A0A4Y8CEE6</accession>
<comment type="caution">
    <text evidence="2">The sequence shown here is derived from an EMBL/GenBank/DDBJ whole genome shotgun (WGS) entry which is preliminary data.</text>
</comment>
<evidence type="ECO:0000259" key="1">
    <source>
        <dbReference type="Pfam" id="PF17107"/>
    </source>
</evidence>
<evidence type="ECO:0000313" key="2">
    <source>
        <dbReference type="EMBL" id="TEY23438.1"/>
    </source>
</evidence>
<evidence type="ECO:0000313" key="3">
    <source>
        <dbReference type="Proteomes" id="UP000297299"/>
    </source>
</evidence>
<name>A0A4Y8CEE6_9HELO</name>
<dbReference type="InterPro" id="IPR031352">
    <property type="entry name" value="SesA"/>
</dbReference>
<dbReference type="OrthoDB" id="674604at2759"/>
<feature type="domain" description="NACHT-NTPase and P-loop NTPases N-terminal" evidence="1">
    <location>
        <begin position="14"/>
        <end position="134"/>
    </location>
</feature>
<dbReference type="EMBL" id="PHWZ01001476">
    <property type="protein sequence ID" value="TEY23438.1"/>
    <property type="molecule type" value="Genomic_DNA"/>
</dbReference>